<keyword evidence="1" id="KW-0812">Transmembrane</keyword>
<feature type="transmembrane region" description="Helical" evidence="1">
    <location>
        <begin position="288"/>
        <end position="307"/>
    </location>
</feature>
<evidence type="ECO:0000256" key="1">
    <source>
        <dbReference type="SAM" id="Phobius"/>
    </source>
</evidence>
<evidence type="ECO:0000313" key="3">
    <source>
        <dbReference type="Proteomes" id="UP000829196"/>
    </source>
</evidence>
<keyword evidence="1" id="KW-1133">Transmembrane helix</keyword>
<dbReference type="EMBL" id="JAGYWB010000011">
    <property type="protein sequence ID" value="KAI0503899.1"/>
    <property type="molecule type" value="Genomic_DNA"/>
</dbReference>
<keyword evidence="3" id="KW-1185">Reference proteome</keyword>
<keyword evidence="1" id="KW-0472">Membrane</keyword>
<name>A0A8T3B520_DENNO</name>
<feature type="transmembrane region" description="Helical" evidence="1">
    <location>
        <begin position="168"/>
        <end position="189"/>
    </location>
</feature>
<sequence length="311" mass="35339">MHSGFPGYLGNGYEPQGLEGEPRYRRRRGAGGRHCSFQILYDNISSYSSSSQARQLPIEWASSTMWEELDDTHFQSYSQIGIHEEMIKAALDSVCEKFGQLLYKAYDKVPRSAMESSKKWKVSIQEKVDVIISEWMGYMLLYELYMVPVTHSERYCDSIVSGVMSMELILYLLKFCAWPLGFLCLGSLVPTAASLVIVVASSVSSVVWPFPCFDASVPCRPPWFLRLLLRFPWLLLWFPSWISLLTLISFSYWCVPASTSPGHCPFFLLLDLSIGAFDFHDTVTLNSIGFKITLLIFTLNALVFGFLKCNI</sequence>
<comment type="caution">
    <text evidence="2">The sequence shown here is derived from an EMBL/GenBank/DDBJ whole genome shotgun (WGS) entry which is preliminary data.</text>
</comment>
<organism evidence="2 3">
    <name type="scientific">Dendrobium nobile</name>
    <name type="common">Orchid</name>
    <dbReference type="NCBI Taxonomy" id="94219"/>
    <lineage>
        <taxon>Eukaryota</taxon>
        <taxon>Viridiplantae</taxon>
        <taxon>Streptophyta</taxon>
        <taxon>Embryophyta</taxon>
        <taxon>Tracheophyta</taxon>
        <taxon>Spermatophyta</taxon>
        <taxon>Magnoliopsida</taxon>
        <taxon>Liliopsida</taxon>
        <taxon>Asparagales</taxon>
        <taxon>Orchidaceae</taxon>
        <taxon>Epidendroideae</taxon>
        <taxon>Malaxideae</taxon>
        <taxon>Dendrobiinae</taxon>
        <taxon>Dendrobium</taxon>
    </lineage>
</organism>
<protein>
    <submittedName>
        <fullName evidence="2">Uncharacterized protein</fullName>
    </submittedName>
</protein>
<dbReference type="AlphaFoldDB" id="A0A8T3B520"/>
<dbReference type="Gene3D" id="3.40.50.150">
    <property type="entry name" value="Vaccinia Virus protein VP39"/>
    <property type="match status" value="1"/>
</dbReference>
<feature type="transmembrane region" description="Helical" evidence="1">
    <location>
        <begin position="234"/>
        <end position="253"/>
    </location>
</feature>
<reference evidence="2" key="1">
    <citation type="journal article" date="2022" name="Front. Genet.">
        <title>Chromosome-Scale Assembly of the Dendrobium nobile Genome Provides Insights Into the Molecular Mechanism of the Biosynthesis of the Medicinal Active Ingredient of Dendrobium.</title>
        <authorList>
            <person name="Xu Q."/>
            <person name="Niu S.-C."/>
            <person name="Li K.-L."/>
            <person name="Zheng P.-J."/>
            <person name="Zhang X.-J."/>
            <person name="Jia Y."/>
            <person name="Liu Y."/>
            <person name="Niu Y.-X."/>
            <person name="Yu L.-H."/>
            <person name="Chen D.-F."/>
            <person name="Zhang G.-Q."/>
        </authorList>
    </citation>
    <scope>NUCLEOTIDE SEQUENCE</scope>
    <source>
        <tissue evidence="2">Leaf</tissue>
    </source>
</reference>
<evidence type="ECO:0000313" key="2">
    <source>
        <dbReference type="EMBL" id="KAI0503899.1"/>
    </source>
</evidence>
<dbReference type="Proteomes" id="UP000829196">
    <property type="component" value="Unassembled WGS sequence"/>
</dbReference>
<gene>
    <name evidence="2" type="ORF">KFK09_014843</name>
</gene>
<accession>A0A8T3B520</accession>
<dbReference type="InterPro" id="IPR029063">
    <property type="entry name" value="SAM-dependent_MTases_sf"/>
</dbReference>
<proteinExistence type="predicted"/>